<dbReference type="Proteomes" id="UP000290439">
    <property type="component" value="Chromosome"/>
</dbReference>
<evidence type="ECO:0000256" key="2">
    <source>
        <dbReference type="SAM" id="Phobius"/>
    </source>
</evidence>
<feature type="transmembrane region" description="Helical" evidence="2">
    <location>
        <begin position="78"/>
        <end position="97"/>
    </location>
</feature>
<evidence type="ECO:0000256" key="1">
    <source>
        <dbReference type="SAM" id="MobiDB-lite"/>
    </source>
</evidence>
<organism evidence="3 4">
    <name type="scientific">Nocardia cyriacigeorgica</name>
    <dbReference type="NCBI Taxonomy" id="135487"/>
    <lineage>
        <taxon>Bacteria</taxon>
        <taxon>Bacillati</taxon>
        <taxon>Actinomycetota</taxon>
        <taxon>Actinomycetes</taxon>
        <taxon>Mycobacteriales</taxon>
        <taxon>Nocardiaceae</taxon>
        <taxon>Nocardia</taxon>
    </lineage>
</organism>
<proteinExistence type="predicted"/>
<evidence type="ECO:0000313" key="4">
    <source>
        <dbReference type="Proteomes" id="UP000290439"/>
    </source>
</evidence>
<reference evidence="3 4" key="1">
    <citation type="submission" date="2019-02" db="EMBL/GenBank/DDBJ databases">
        <authorList>
            <consortium name="Pathogen Informatics"/>
        </authorList>
    </citation>
    <scope>NUCLEOTIDE SEQUENCE [LARGE SCALE GENOMIC DNA]</scope>
    <source>
        <strain evidence="3 4">3012STDY6756504</strain>
    </source>
</reference>
<feature type="region of interest" description="Disordered" evidence="1">
    <location>
        <begin position="1"/>
        <end position="21"/>
    </location>
</feature>
<evidence type="ECO:0000313" key="3">
    <source>
        <dbReference type="EMBL" id="VFA99191.1"/>
    </source>
</evidence>
<accession>A0A4U8W028</accession>
<keyword evidence="2" id="KW-0812">Transmembrane</keyword>
<sequence>MDNAPHGHSDVVTRPDSESRSGWQSWSITALSLLTLLLLCQPWLSASGPHGDVHTDAFGRLDGSVPALRIFDEPVASISGWLGALIAAVAVLTLIAAQLHRLTGVGRSVAIVAAMANVVFVPVTLLYLNSKSPDLKKMTEDHDELKETLGTIVKSLFGGGEQPAADAAQQPVTATLTDQALICCVVVALTAVIAVCLRRRVYPADSGADAYDEVDQPSVDSRPAHAENVDDIVDQVFERMVQHDHELLERRAADDDEAGRQRLVQRERLPRTDSVRQTRRERRPRPRPAPSASDKPQPTPWVAAARAGRPAGLAQSSPALLFPHGGLDD</sequence>
<gene>
    <name evidence="3" type="ORF">NCTC10797_02972</name>
</gene>
<keyword evidence="2" id="KW-1133">Transmembrane helix</keyword>
<feature type="transmembrane region" description="Helical" evidence="2">
    <location>
        <begin position="179"/>
        <end position="197"/>
    </location>
</feature>
<dbReference type="AlphaFoldDB" id="A0A4U8W028"/>
<dbReference type="RefSeq" id="WP_130917496.1">
    <property type="nucleotide sequence ID" value="NZ_JADLQM010000003.1"/>
</dbReference>
<protein>
    <submittedName>
        <fullName evidence="3">Uncharacterized protein</fullName>
    </submittedName>
</protein>
<feature type="region of interest" description="Disordered" evidence="1">
    <location>
        <begin position="248"/>
        <end position="329"/>
    </location>
</feature>
<feature type="compositionally biased region" description="Low complexity" evidence="1">
    <location>
        <begin position="303"/>
        <end position="314"/>
    </location>
</feature>
<keyword evidence="2" id="KW-0472">Membrane</keyword>
<dbReference type="EMBL" id="LR215973">
    <property type="protein sequence ID" value="VFA99191.1"/>
    <property type="molecule type" value="Genomic_DNA"/>
</dbReference>
<feature type="transmembrane region" description="Helical" evidence="2">
    <location>
        <begin position="109"/>
        <end position="128"/>
    </location>
</feature>
<feature type="compositionally biased region" description="Basic and acidic residues" evidence="1">
    <location>
        <begin position="248"/>
        <end position="278"/>
    </location>
</feature>
<name>A0A4U8W028_9NOCA</name>
<feature type="compositionally biased region" description="Basic and acidic residues" evidence="1">
    <location>
        <begin position="1"/>
        <end position="19"/>
    </location>
</feature>